<evidence type="ECO:0000313" key="2">
    <source>
        <dbReference type="Proteomes" id="UP000772591"/>
    </source>
</evidence>
<comment type="caution">
    <text evidence="1">The sequence shown here is derived from an EMBL/GenBank/DDBJ whole genome shotgun (WGS) entry which is preliminary data.</text>
</comment>
<dbReference type="Proteomes" id="UP000772591">
    <property type="component" value="Unassembled WGS sequence"/>
</dbReference>
<keyword evidence="2" id="KW-1185">Reference proteome</keyword>
<dbReference type="EMBL" id="JADEVO010000057">
    <property type="protein sequence ID" value="MBN3968546.1"/>
    <property type="molecule type" value="Genomic_DNA"/>
</dbReference>
<name>A0ABS3AP35_9PSED</name>
<dbReference type="RefSeq" id="WP_205894106.1">
    <property type="nucleotide sequence ID" value="NZ_JADEVO010000057.1"/>
</dbReference>
<reference evidence="1 2" key="1">
    <citation type="journal article" date="2021" name="Int. J. Syst. Evol. Microbiol.">
        <title>Pseudomonas piscium sp. nov., Pseudomonas pisciculturae sp. nov., Pseudomonas mucoides sp. nov. and Pseudomonas neuropathica sp. nov. isolated from rainbow trout.</title>
        <authorList>
            <person name="Duman M."/>
            <person name="Mulet M."/>
            <person name="Altun S."/>
            <person name="Saticioglu I.B."/>
            <person name="Gomila M."/>
            <person name="Lalucat J."/>
            <person name="Garcia-Valdes E."/>
        </authorList>
    </citation>
    <scope>NUCLEOTIDE SEQUENCE [LARGE SCALE GENOMIC DNA]</scope>
    <source>
        <strain evidence="1 2">LMG 28632</strain>
    </source>
</reference>
<evidence type="ECO:0000313" key="1">
    <source>
        <dbReference type="EMBL" id="MBN3968546.1"/>
    </source>
</evidence>
<protein>
    <recommendedName>
        <fullName evidence="3">DUF2635 domain-containing protein</fullName>
    </recommendedName>
</protein>
<proteinExistence type="predicted"/>
<accession>A0ABS3AP35</accession>
<organism evidence="1 2">
    <name type="scientific">Pseudomonas gregormendelii</name>
    <dbReference type="NCBI Taxonomy" id="1628277"/>
    <lineage>
        <taxon>Bacteria</taxon>
        <taxon>Pseudomonadati</taxon>
        <taxon>Pseudomonadota</taxon>
        <taxon>Gammaproteobacteria</taxon>
        <taxon>Pseudomonadales</taxon>
        <taxon>Pseudomonadaceae</taxon>
        <taxon>Pseudomonas</taxon>
    </lineage>
</organism>
<evidence type="ECO:0008006" key="3">
    <source>
        <dbReference type="Google" id="ProtNLM"/>
    </source>
</evidence>
<gene>
    <name evidence="1" type="ORF">IMW75_25160</name>
</gene>
<sequence>MRVIATTDPVPMQPDHLNKKAGFIQPEPAEAVEVANTSYYQRRIAAGELRVIADTKSPGRSAKQTAKGVK</sequence>